<dbReference type="EMBL" id="CADEPM010000006">
    <property type="protein sequence ID" value="CAB3407375.1"/>
    <property type="molecule type" value="Genomic_DNA"/>
</dbReference>
<dbReference type="InterPro" id="IPR011009">
    <property type="entry name" value="Kinase-like_dom_sf"/>
</dbReference>
<dbReference type="PANTHER" id="PTHR24112:SF66">
    <property type="entry name" value="LEUCINE-RICH REPEAT, ISOFORM F"/>
    <property type="match status" value="1"/>
</dbReference>
<dbReference type="InterPro" id="IPR001245">
    <property type="entry name" value="Ser-Thr/Tyr_kinase_cat_dom"/>
</dbReference>
<dbReference type="FunFam" id="3.30.200.20:FF:000607">
    <property type="entry name" value="Nuclear receptor-binding protein 2a"/>
    <property type="match status" value="1"/>
</dbReference>
<dbReference type="GO" id="GO:0005886">
    <property type="term" value="C:plasma membrane"/>
    <property type="evidence" value="ECO:0007669"/>
    <property type="project" value="TreeGrafter"/>
</dbReference>
<dbReference type="SUPFAM" id="SSF53800">
    <property type="entry name" value="Chelatase"/>
    <property type="match status" value="1"/>
</dbReference>
<dbReference type="Gene3D" id="3.30.200.20">
    <property type="entry name" value="Phosphorylase Kinase, domain 1"/>
    <property type="match status" value="1"/>
</dbReference>
<evidence type="ECO:0000313" key="5">
    <source>
        <dbReference type="EMBL" id="CAB3407375.1"/>
    </source>
</evidence>
<feature type="region of interest" description="Disordered" evidence="3">
    <location>
        <begin position="1955"/>
        <end position="1984"/>
    </location>
</feature>
<dbReference type="GO" id="GO:0005524">
    <property type="term" value="F:ATP binding"/>
    <property type="evidence" value="ECO:0007669"/>
    <property type="project" value="InterPro"/>
</dbReference>
<dbReference type="GO" id="GO:0004672">
    <property type="term" value="F:protein kinase activity"/>
    <property type="evidence" value="ECO:0007669"/>
    <property type="project" value="InterPro"/>
</dbReference>
<gene>
    <name evidence="5" type="ORF">CBOVIS_LOCUS9315</name>
</gene>
<dbReference type="GO" id="GO:0016477">
    <property type="term" value="P:cell migration"/>
    <property type="evidence" value="ECO:0007669"/>
    <property type="project" value="TreeGrafter"/>
</dbReference>
<dbReference type="InterPro" id="IPR051279">
    <property type="entry name" value="PP1-Reg/Actin-Interact_Protein"/>
</dbReference>
<dbReference type="GO" id="GO:0004325">
    <property type="term" value="F:ferrochelatase activity"/>
    <property type="evidence" value="ECO:0007669"/>
    <property type="project" value="InterPro"/>
</dbReference>
<dbReference type="Pfam" id="PF13516">
    <property type="entry name" value="LRR_6"/>
    <property type="match status" value="2"/>
</dbReference>
<accession>A0A8S1F3I3</accession>
<evidence type="ECO:0000313" key="6">
    <source>
        <dbReference type="Proteomes" id="UP000494206"/>
    </source>
</evidence>
<dbReference type="Gene3D" id="1.10.510.10">
    <property type="entry name" value="Transferase(Phosphotransferase) domain 1"/>
    <property type="match status" value="1"/>
</dbReference>
<dbReference type="InterPro" id="IPR011993">
    <property type="entry name" value="PH-like_dom_sf"/>
</dbReference>
<feature type="compositionally biased region" description="Acidic residues" evidence="3">
    <location>
        <begin position="1393"/>
        <end position="1411"/>
    </location>
</feature>
<feature type="region of interest" description="Disordered" evidence="3">
    <location>
        <begin position="800"/>
        <end position="837"/>
    </location>
</feature>
<dbReference type="SMART" id="SM00368">
    <property type="entry name" value="LRR_RI"/>
    <property type="match status" value="5"/>
</dbReference>
<evidence type="ECO:0000256" key="1">
    <source>
        <dbReference type="ARBA" id="ARBA00022614"/>
    </source>
</evidence>
<reference evidence="5 6" key="1">
    <citation type="submission" date="2020-04" db="EMBL/GenBank/DDBJ databases">
        <authorList>
            <person name="Laetsch R D."/>
            <person name="Stevens L."/>
            <person name="Kumar S."/>
            <person name="Blaxter L. M."/>
        </authorList>
    </citation>
    <scope>NUCLEOTIDE SEQUENCE [LARGE SCALE GENOMIC DNA]</scope>
</reference>
<keyword evidence="2" id="KW-0677">Repeat</keyword>
<dbReference type="Pfam" id="PF07714">
    <property type="entry name" value="PK_Tyr_Ser-Thr"/>
    <property type="match status" value="1"/>
</dbReference>
<feature type="compositionally biased region" description="Gly residues" evidence="3">
    <location>
        <begin position="1829"/>
        <end position="1840"/>
    </location>
</feature>
<dbReference type="Proteomes" id="UP000494206">
    <property type="component" value="Unassembled WGS sequence"/>
</dbReference>
<feature type="region of interest" description="Disordered" evidence="3">
    <location>
        <begin position="1382"/>
        <end position="1424"/>
    </location>
</feature>
<keyword evidence="6" id="KW-1185">Reference proteome</keyword>
<proteinExistence type="predicted"/>
<name>A0A8S1F3I3_9PELO</name>
<feature type="region of interest" description="Disordered" evidence="3">
    <location>
        <begin position="1773"/>
        <end position="1873"/>
    </location>
</feature>
<dbReference type="PANTHER" id="PTHR24112">
    <property type="entry name" value="LEUCINE-RICH REPEAT, ISOFORM F-RELATED"/>
    <property type="match status" value="1"/>
</dbReference>
<feature type="compositionally biased region" description="Pro residues" evidence="3">
    <location>
        <begin position="981"/>
        <end position="990"/>
    </location>
</feature>
<comment type="caution">
    <text evidence="5">The sequence shown here is derived from an EMBL/GenBank/DDBJ whole genome shotgun (WGS) entry which is preliminary data.</text>
</comment>
<dbReference type="PROSITE" id="PS51450">
    <property type="entry name" value="LRR"/>
    <property type="match status" value="1"/>
</dbReference>
<dbReference type="GO" id="GO:0006783">
    <property type="term" value="P:heme biosynthetic process"/>
    <property type="evidence" value="ECO:0007669"/>
    <property type="project" value="InterPro"/>
</dbReference>
<protein>
    <recommendedName>
        <fullName evidence="4">Protein kinase domain-containing protein</fullName>
    </recommendedName>
</protein>
<feature type="compositionally biased region" description="Low complexity" evidence="3">
    <location>
        <begin position="804"/>
        <end position="821"/>
    </location>
</feature>
<sequence>MSLTRSTMLELCDFVQHKPSTILGNKFFDSRIVIPVEVAHKSDRFESRIFVISKFRVFILAGKTTGSLKIEKSFHVLSIKSIHVVKEDEISILVDDVMHKKKTVVKSATHSAHHIAKQILSAIKHYFPDFDHQLTSSVDLVPNTMYSEFSALPIATPRPCHSFRRTYAALCDFYDQPYREEVSWDVEKIYTANKVRDLRVDDFSHLLPRDLLPIVGVLIFSAYFTGLICDGIRVPSDVIDVILTVIRKSHCLKKLQLRQCALPKDFITLLASALHGNQHTTLEHLDLSKNALDDKKGFMTLSSVLPRLQQLRVVNFCECQLSEKSINALCMGLYNGMTSCKSGGMQLTELNLSSNLIKDDISSIVNLLSICTSLRVLDLSDTGIALDKLWNPLKYGGMQIEKLLLAGCSIGKKSECLQTAKEYFSMAVNLSHVSFNNTSMPSDYLKAILLGLASNQQLQPFRLDLDATCEKGSASVLDACIGGVRCETLSLRDNNLEAEMQGVLQSLMLIRCLKRLDIGGANMNQLKRSNKQAHAINKILLEVVKLYSDEGCLEELILSDCRLGAYLSVLLNTLGATTTLKSLDISANDIGSFGARILSKALQVNVSLRFLSIDNNHIAADGFVDLAASMRMNHTLTHIPYPVHDVFDCMQRAERPRAVGALAQMQNYLYRNRTSASVDEANCKKLISSGLMQQMEKSPSDVVGRVTDSLISYGSDAFPGRLNEMIEDFVEQFRREAAMSIVESLNRCMDADVSAVSSKRAEQIAVARLAEMWTEQAKHVFSEWKWQEMCEHVESEIARGANGGSADTSSVGRSSSVGTGSPAMSSPFTPKRNQAGHRPRSIIADLSTSSTTETLGGGIEVGVNLDAPPKPSSLSHLQKARPRKRGAVSVIKTNDEAMMTSRSSAGGIEEGFEDICDDMNELKVVDSKTTRIAMIPDTSLLAQVQLRPASIERNAEAASSSPMADSPPPPLPQRNRVGPGGAPPPILPPKPEPRTRFGGGLGSPLTPTGNAEDDENANSRRSPRSLSTSSSHPKTEIVLLHIGQPWTEFYAKEFLHNRAAIFYNIPDGLRRFIPKNAMTNARIRGCIRDYGKSLSLEDQVDELAENLETALTRIIPEFGPFRVSRLFHFDKEPLEVRFEQLKKRRAEKFVFVPLYSHYSSSESGHLLSQIGGHIQATTVPLTVGNKEVVRSRIEQKSDCSFDVSAIHRWNDHPFVSEYWARKLRRIVGDLDGIVFAVPRKFAYNRVEFDRSVWATCERVMSQLDNSVPWRMAYFNAWDAWRIPCRDALAAHVKSLATLSMTRKIAVVPVTEILETFDTLHVLPSLENELKNVVVLKPDDCSDLVAQGMSEIVKNHLLGRENRQLDTHGKIYDQITIMVSSGEDRTNAAKPAMDDDGASDSEGDAAEDILEESPDKRWSKRREQVKQRDVPGIDVAYLAMDNETGNEVVWNEVQFSERKNFRAQEEKINAVFDNLTQLVHTNLVKFHKYWTDSKSEKPRIIFITEYMSSGSMSAFLQRTRKAGSPLSIKAWKKWTTQILSALNYLHSSDPPIIHGNLTCNTVFIQQNGLIKIGCVAPDAINHHVKTCRENMRYMHYIAPEYENGSEVTPAADIYSFGICSLEIAVIGGLSGCQNGSAEGPVTEDVIEKAIRSLDDPLQQDFIRQCLRRDPVERPTARQLLFHQILFEVHSLKLLAAHAIVDSKKYDDVSESVFRIPDNEKIAATSKFKEMAYCQVAAFQLDLEKFLDDVRNGIYPLTAFAPLAHQPSTTLKAYTNQNNATSDSGACQPTNSASGESGSKKDSTHSQNGCFDATPKAADNDDRMHGSAGTSSGGGGGGGGGHHSNNHSSDAYQNGTTSHEAPSTPPPADEQGDVRSESRHILEINVHIEDDEVSIVLLLEDQMHRQLTTTLTKADTPESLTSNLVAHGFVCQLDSNGVEEAISEAFSIRAKKLEGQLEEDSDDATRPMVNGGGGGGVTPSRHQEAV</sequence>
<keyword evidence="1" id="KW-0433">Leucine-rich repeat</keyword>
<evidence type="ECO:0000256" key="2">
    <source>
        <dbReference type="ARBA" id="ARBA00022737"/>
    </source>
</evidence>
<dbReference type="SUPFAM" id="SSF56112">
    <property type="entry name" value="Protein kinase-like (PK-like)"/>
    <property type="match status" value="1"/>
</dbReference>
<feature type="compositionally biased region" description="Polar residues" evidence="3">
    <location>
        <begin position="1773"/>
        <end position="1795"/>
    </location>
</feature>
<dbReference type="GO" id="GO:0030027">
    <property type="term" value="C:lamellipodium"/>
    <property type="evidence" value="ECO:0007669"/>
    <property type="project" value="TreeGrafter"/>
</dbReference>
<feature type="compositionally biased region" description="Polar residues" evidence="3">
    <location>
        <begin position="822"/>
        <end position="832"/>
    </location>
</feature>
<dbReference type="PROSITE" id="PS50011">
    <property type="entry name" value="PROTEIN_KINASE_DOM"/>
    <property type="match status" value="1"/>
</dbReference>
<evidence type="ECO:0000256" key="3">
    <source>
        <dbReference type="SAM" id="MobiDB-lite"/>
    </source>
</evidence>
<evidence type="ECO:0000259" key="4">
    <source>
        <dbReference type="PROSITE" id="PS50011"/>
    </source>
</evidence>
<dbReference type="Gene3D" id="3.80.10.10">
    <property type="entry name" value="Ribonuclease Inhibitor"/>
    <property type="match status" value="1"/>
</dbReference>
<feature type="region of interest" description="Disordered" evidence="3">
    <location>
        <begin position="862"/>
        <end position="886"/>
    </location>
</feature>
<feature type="region of interest" description="Disordered" evidence="3">
    <location>
        <begin position="952"/>
        <end position="1032"/>
    </location>
</feature>
<organism evidence="5 6">
    <name type="scientific">Caenorhabditis bovis</name>
    <dbReference type="NCBI Taxonomy" id="2654633"/>
    <lineage>
        <taxon>Eukaryota</taxon>
        <taxon>Metazoa</taxon>
        <taxon>Ecdysozoa</taxon>
        <taxon>Nematoda</taxon>
        <taxon>Chromadorea</taxon>
        <taxon>Rhabditida</taxon>
        <taxon>Rhabditina</taxon>
        <taxon>Rhabditomorpha</taxon>
        <taxon>Rhabditoidea</taxon>
        <taxon>Rhabditidae</taxon>
        <taxon>Peloderinae</taxon>
        <taxon>Caenorhabditis</taxon>
    </lineage>
</organism>
<dbReference type="OrthoDB" id="18598at2759"/>
<dbReference type="Pfam" id="PF17888">
    <property type="entry name" value="Carm_PH"/>
    <property type="match status" value="1"/>
</dbReference>
<dbReference type="Pfam" id="PF00762">
    <property type="entry name" value="Ferrochelatase"/>
    <property type="match status" value="1"/>
</dbReference>
<dbReference type="InterPro" id="IPR032675">
    <property type="entry name" value="LRR_dom_sf"/>
</dbReference>
<dbReference type="InterPro" id="IPR041245">
    <property type="entry name" value="CARMIL_PH"/>
</dbReference>
<dbReference type="Gene3D" id="3.40.50.1400">
    <property type="match status" value="2"/>
</dbReference>
<feature type="compositionally biased region" description="Polar residues" evidence="3">
    <location>
        <begin position="1848"/>
        <end position="1859"/>
    </location>
</feature>
<dbReference type="FunFam" id="1.10.510.10:FF:000842">
    <property type="entry name" value="Nuclear receptor-binding protein"/>
    <property type="match status" value="1"/>
</dbReference>
<feature type="compositionally biased region" description="Basic and acidic residues" evidence="3">
    <location>
        <begin position="1412"/>
        <end position="1424"/>
    </location>
</feature>
<feature type="domain" description="Protein kinase" evidence="4">
    <location>
        <begin position="1421"/>
        <end position="1684"/>
    </location>
</feature>
<dbReference type="InterPro" id="IPR000719">
    <property type="entry name" value="Prot_kinase_dom"/>
</dbReference>
<dbReference type="GO" id="GO:0034315">
    <property type="term" value="P:regulation of Arp2/3 complex-mediated actin nucleation"/>
    <property type="evidence" value="ECO:0007669"/>
    <property type="project" value="TreeGrafter"/>
</dbReference>
<dbReference type="InterPro" id="IPR001611">
    <property type="entry name" value="Leu-rich_rpt"/>
</dbReference>
<dbReference type="Gene3D" id="2.30.29.30">
    <property type="entry name" value="Pleckstrin-homology domain (PH domain)/Phosphotyrosine-binding domain (PTB)"/>
    <property type="match status" value="1"/>
</dbReference>
<dbReference type="InterPro" id="IPR001015">
    <property type="entry name" value="Ferrochelatase"/>
</dbReference>
<dbReference type="SUPFAM" id="SSF52047">
    <property type="entry name" value="RNI-like"/>
    <property type="match status" value="2"/>
</dbReference>